<evidence type="ECO:0000313" key="3">
    <source>
        <dbReference type="Proteomes" id="UP000828390"/>
    </source>
</evidence>
<dbReference type="AlphaFoldDB" id="A0A9D4KZD7"/>
<evidence type="ECO:0000313" key="2">
    <source>
        <dbReference type="EMBL" id="KAH3848419.1"/>
    </source>
</evidence>
<dbReference type="Proteomes" id="UP000828390">
    <property type="component" value="Unassembled WGS sequence"/>
</dbReference>
<comment type="caution">
    <text evidence="2">The sequence shown here is derived from an EMBL/GenBank/DDBJ whole genome shotgun (WGS) entry which is preliminary data.</text>
</comment>
<dbReference type="EMBL" id="JAIWYP010000003">
    <property type="protein sequence ID" value="KAH3848419.1"/>
    <property type="molecule type" value="Genomic_DNA"/>
</dbReference>
<name>A0A9D4KZD7_DREPO</name>
<organism evidence="2 3">
    <name type="scientific">Dreissena polymorpha</name>
    <name type="common">Zebra mussel</name>
    <name type="synonym">Mytilus polymorpha</name>
    <dbReference type="NCBI Taxonomy" id="45954"/>
    <lineage>
        <taxon>Eukaryota</taxon>
        <taxon>Metazoa</taxon>
        <taxon>Spiralia</taxon>
        <taxon>Lophotrochozoa</taxon>
        <taxon>Mollusca</taxon>
        <taxon>Bivalvia</taxon>
        <taxon>Autobranchia</taxon>
        <taxon>Heteroconchia</taxon>
        <taxon>Euheterodonta</taxon>
        <taxon>Imparidentia</taxon>
        <taxon>Neoheterodontei</taxon>
        <taxon>Myida</taxon>
        <taxon>Dreissenoidea</taxon>
        <taxon>Dreissenidae</taxon>
        <taxon>Dreissena</taxon>
    </lineage>
</organism>
<feature type="compositionally biased region" description="Basic and acidic residues" evidence="1">
    <location>
        <begin position="1"/>
        <end position="60"/>
    </location>
</feature>
<protein>
    <submittedName>
        <fullName evidence="2">Uncharacterized protein</fullName>
    </submittedName>
</protein>
<reference evidence="2" key="1">
    <citation type="journal article" date="2019" name="bioRxiv">
        <title>The Genome of the Zebra Mussel, Dreissena polymorpha: A Resource for Invasive Species Research.</title>
        <authorList>
            <person name="McCartney M.A."/>
            <person name="Auch B."/>
            <person name="Kono T."/>
            <person name="Mallez S."/>
            <person name="Zhang Y."/>
            <person name="Obille A."/>
            <person name="Becker A."/>
            <person name="Abrahante J.E."/>
            <person name="Garbe J."/>
            <person name="Badalamenti J.P."/>
            <person name="Herman A."/>
            <person name="Mangelson H."/>
            <person name="Liachko I."/>
            <person name="Sullivan S."/>
            <person name="Sone E.D."/>
            <person name="Koren S."/>
            <person name="Silverstein K.A.T."/>
            <person name="Beckman K.B."/>
            <person name="Gohl D.M."/>
        </authorList>
    </citation>
    <scope>NUCLEOTIDE SEQUENCE</scope>
    <source>
        <strain evidence="2">Duluth1</strain>
        <tissue evidence="2">Whole animal</tissue>
    </source>
</reference>
<proteinExistence type="predicted"/>
<evidence type="ECO:0000256" key="1">
    <source>
        <dbReference type="SAM" id="MobiDB-lite"/>
    </source>
</evidence>
<sequence length="166" mass="19869">MTEMEKEKLKENERKRIADRRRNMTEMEKGKSKESDRKRKADEKSTMTEVDKDKLKDNKKANKVKRRKAVLKEHEAIEEYKHEAKKGPVYTCLSCLRLLHKQSVLKLNDSIFEIWKDYLTQEFPFEEFHVIREVQTATEDETLTNKKPIIENMQTEHKASHKDESM</sequence>
<keyword evidence="3" id="KW-1185">Reference proteome</keyword>
<feature type="region of interest" description="Disordered" evidence="1">
    <location>
        <begin position="1"/>
        <end position="67"/>
    </location>
</feature>
<reference evidence="2" key="2">
    <citation type="submission" date="2020-11" db="EMBL/GenBank/DDBJ databases">
        <authorList>
            <person name="McCartney M.A."/>
            <person name="Auch B."/>
            <person name="Kono T."/>
            <person name="Mallez S."/>
            <person name="Becker A."/>
            <person name="Gohl D.M."/>
            <person name="Silverstein K.A.T."/>
            <person name="Koren S."/>
            <person name="Bechman K.B."/>
            <person name="Herman A."/>
            <person name="Abrahante J.E."/>
            <person name="Garbe J."/>
        </authorList>
    </citation>
    <scope>NUCLEOTIDE SEQUENCE</scope>
    <source>
        <strain evidence="2">Duluth1</strain>
        <tissue evidence="2">Whole animal</tissue>
    </source>
</reference>
<gene>
    <name evidence="2" type="ORF">DPMN_090781</name>
</gene>
<accession>A0A9D4KZD7</accession>